<dbReference type="Pfam" id="PF07835">
    <property type="entry name" value="COX4_pro_2"/>
    <property type="match status" value="1"/>
</dbReference>
<feature type="domain" description="Cytochrome c oxidase subunit IV bacterial aa3 type" evidence="3">
    <location>
        <begin position="50"/>
        <end position="81"/>
    </location>
</feature>
<evidence type="ECO:0000313" key="4">
    <source>
        <dbReference type="EMBL" id="ARJ69473.1"/>
    </source>
</evidence>
<name>A0A1W6CX64_9RHOB</name>
<dbReference type="Gene3D" id="1.20.5.160">
    <property type="entry name" value="Bacterial aa3 type cytochrome c oxidase subunit IV"/>
    <property type="match status" value="1"/>
</dbReference>
<sequence length="84" mass="8969">MPDPDRTGGAGTGRARAQGARDRRMATIQTRHITHGAANTHGQGTDSVTDLAAHQRTFDGFVSMLKWNVIAIIAILIFLALSNA</sequence>
<keyword evidence="2" id="KW-0812">Transmembrane</keyword>
<evidence type="ECO:0000313" key="5">
    <source>
        <dbReference type="Proteomes" id="UP000193017"/>
    </source>
</evidence>
<dbReference type="STRING" id="1945662.B0A89_07375"/>
<evidence type="ECO:0000256" key="1">
    <source>
        <dbReference type="SAM" id="MobiDB-lite"/>
    </source>
</evidence>
<dbReference type="AlphaFoldDB" id="A0A1W6CX64"/>
<accession>A0A1W6CX64</accession>
<organism evidence="4 5">
    <name type="scientific">Paracoccus contaminans</name>
    <dbReference type="NCBI Taxonomy" id="1945662"/>
    <lineage>
        <taxon>Bacteria</taxon>
        <taxon>Pseudomonadati</taxon>
        <taxon>Pseudomonadota</taxon>
        <taxon>Alphaproteobacteria</taxon>
        <taxon>Rhodobacterales</taxon>
        <taxon>Paracoccaceae</taxon>
        <taxon>Paracoccus</taxon>
    </lineage>
</organism>
<dbReference type="SUPFAM" id="SSF81469">
    <property type="entry name" value="Bacterial aa3 type cytochrome c oxidase subunit IV"/>
    <property type="match status" value="1"/>
</dbReference>
<evidence type="ECO:0000256" key="2">
    <source>
        <dbReference type="SAM" id="Phobius"/>
    </source>
</evidence>
<evidence type="ECO:0000259" key="3">
    <source>
        <dbReference type="Pfam" id="PF07835"/>
    </source>
</evidence>
<dbReference type="EMBL" id="CP020612">
    <property type="protein sequence ID" value="ARJ69473.1"/>
    <property type="molecule type" value="Genomic_DNA"/>
</dbReference>
<feature type="transmembrane region" description="Helical" evidence="2">
    <location>
        <begin position="64"/>
        <end position="81"/>
    </location>
</feature>
<dbReference type="KEGG" id="pcon:B0A89_07375"/>
<reference evidence="4 5" key="1">
    <citation type="submission" date="2017-03" db="EMBL/GenBank/DDBJ databases">
        <title>Genome sequence of Paracoccus contaminans isolated from a water microcosm.</title>
        <authorList>
            <person name="Aurass P."/>
            <person name="Karste S."/>
            <person name="Trost E."/>
            <person name="Glaeser S.P."/>
            <person name="Kaempfer P."/>
            <person name="Flieger A."/>
        </authorList>
    </citation>
    <scope>NUCLEOTIDE SEQUENCE [LARGE SCALE GENOMIC DNA]</scope>
    <source>
        <strain evidence="5">RKI 16-01929T\LMG 29738T\CCM 8701T\CIP 111112T</strain>
    </source>
</reference>
<dbReference type="InterPro" id="IPR012422">
    <property type="entry name" value="Cyt_c_oxidase_su4_bac-aa3"/>
</dbReference>
<dbReference type="InterPro" id="IPR036596">
    <property type="entry name" value="Cyt-C_aa3_sf"/>
</dbReference>
<dbReference type="Proteomes" id="UP000193017">
    <property type="component" value="Chromosome"/>
</dbReference>
<keyword evidence="2" id="KW-0472">Membrane</keyword>
<gene>
    <name evidence="4" type="ORF">B0A89_07375</name>
</gene>
<feature type="region of interest" description="Disordered" evidence="1">
    <location>
        <begin position="1"/>
        <end position="23"/>
    </location>
</feature>
<keyword evidence="2" id="KW-1133">Transmembrane helix</keyword>
<protein>
    <recommendedName>
        <fullName evidence="3">Cytochrome c oxidase subunit IV bacterial aa3 type domain-containing protein</fullName>
    </recommendedName>
</protein>
<proteinExistence type="predicted"/>
<keyword evidence="5" id="KW-1185">Reference proteome</keyword>